<protein>
    <submittedName>
        <fullName evidence="8">3'5'-cyclic nucleotide phosphodiesterase</fullName>
    </submittedName>
</protein>
<reference evidence="8 9" key="1">
    <citation type="journal article" date="2018" name="PLoS ONE">
        <title>The draft genome of Kipferlia bialata reveals reductive genome evolution in fornicate parasites.</title>
        <authorList>
            <person name="Tanifuji G."/>
            <person name="Takabayashi S."/>
            <person name="Kume K."/>
            <person name="Takagi M."/>
            <person name="Nakayama T."/>
            <person name="Kamikawa R."/>
            <person name="Inagaki Y."/>
            <person name="Hashimoto T."/>
        </authorList>
    </citation>
    <scope>NUCLEOTIDE SEQUENCE [LARGE SCALE GENOMIC DNA]</scope>
    <source>
        <strain evidence="8">NY0173</strain>
    </source>
</reference>
<dbReference type="SUPFAM" id="SSF109604">
    <property type="entry name" value="HD-domain/PDEase-like"/>
    <property type="match status" value="1"/>
</dbReference>
<dbReference type="PRINTS" id="PR00387">
    <property type="entry name" value="PDIESTERASE1"/>
</dbReference>
<feature type="region of interest" description="Disordered" evidence="6">
    <location>
        <begin position="1"/>
        <end position="75"/>
    </location>
</feature>
<feature type="binding site" evidence="4">
    <location>
        <position position="323"/>
    </location>
    <ligand>
        <name>AMP</name>
        <dbReference type="ChEBI" id="CHEBI:456215"/>
    </ligand>
</feature>
<evidence type="ECO:0000256" key="5">
    <source>
        <dbReference type="PIRSR" id="PIRSR623088-3"/>
    </source>
</evidence>
<accession>A0A9K3GF49</accession>
<dbReference type="GO" id="GO:0007165">
    <property type="term" value="P:signal transduction"/>
    <property type="evidence" value="ECO:0007669"/>
    <property type="project" value="InterPro"/>
</dbReference>
<dbReference type="PROSITE" id="PS51845">
    <property type="entry name" value="PDEASE_I_2"/>
    <property type="match status" value="1"/>
</dbReference>
<keyword evidence="9" id="KW-1185">Reference proteome</keyword>
<dbReference type="OrthoDB" id="189220at2759"/>
<keyword evidence="2" id="KW-0378">Hydrolase</keyword>
<dbReference type="PANTHER" id="PTHR11347">
    <property type="entry name" value="CYCLIC NUCLEOTIDE PHOSPHODIESTERASE"/>
    <property type="match status" value="1"/>
</dbReference>
<name>A0A9K3GF49_9EUKA</name>
<feature type="binding site" evidence="5">
    <location>
        <position position="323"/>
    </location>
    <ligand>
        <name>Zn(2+)</name>
        <dbReference type="ChEBI" id="CHEBI:29105"/>
        <label>2</label>
    </ligand>
</feature>
<dbReference type="InterPro" id="IPR023088">
    <property type="entry name" value="PDEase"/>
</dbReference>
<dbReference type="InterPro" id="IPR002073">
    <property type="entry name" value="PDEase_catalytic_dom"/>
</dbReference>
<feature type="domain" description="PDEase" evidence="7">
    <location>
        <begin position="199"/>
        <end position="567"/>
    </location>
</feature>
<feature type="binding site" evidence="4">
    <location>
        <position position="434"/>
    </location>
    <ligand>
        <name>AMP</name>
        <dbReference type="ChEBI" id="CHEBI:456215"/>
    </ligand>
</feature>
<evidence type="ECO:0000256" key="6">
    <source>
        <dbReference type="SAM" id="MobiDB-lite"/>
    </source>
</evidence>
<organism evidence="8 9">
    <name type="scientific">Kipferlia bialata</name>
    <dbReference type="NCBI Taxonomy" id="797122"/>
    <lineage>
        <taxon>Eukaryota</taxon>
        <taxon>Metamonada</taxon>
        <taxon>Carpediemonas-like organisms</taxon>
        <taxon>Kipferlia</taxon>
    </lineage>
</organism>
<feature type="region of interest" description="Disordered" evidence="6">
    <location>
        <begin position="88"/>
        <end position="135"/>
    </location>
</feature>
<feature type="binding site" evidence="4">
    <location>
        <position position="487"/>
    </location>
    <ligand>
        <name>AMP</name>
        <dbReference type="ChEBI" id="CHEBI:456215"/>
    </ligand>
</feature>
<dbReference type="InterPro" id="IPR003607">
    <property type="entry name" value="HD/PDEase_dom"/>
</dbReference>
<evidence type="ECO:0000256" key="3">
    <source>
        <dbReference type="PIRSR" id="PIRSR623088-1"/>
    </source>
</evidence>
<proteinExistence type="predicted"/>
<gene>
    <name evidence="8" type="ORF">KIPB_000591</name>
</gene>
<dbReference type="EMBL" id="BDIP01000072">
    <property type="protein sequence ID" value="GIQ79886.1"/>
    <property type="molecule type" value="Genomic_DNA"/>
</dbReference>
<evidence type="ECO:0000256" key="1">
    <source>
        <dbReference type="ARBA" id="ARBA00022723"/>
    </source>
</evidence>
<feature type="non-terminal residue" evidence="8">
    <location>
        <position position="1"/>
    </location>
</feature>
<feature type="binding site" evidence="5">
    <location>
        <position position="434"/>
    </location>
    <ligand>
        <name>Zn(2+)</name>
        <dbReference type="ChEBI" id="CHEBI:29105"/>
        <label>1</label>
    </ligand>
</feature>
<dbReference type="GO" id="GO:0046872">
    <property type="term" value="F:metal ion binding"/>
    <property type="evidence" value="ECO:0007669"/>
    <property type="project" value="UniProtKB-KW"/>
</dbReference>
<evidence type="ECO:0000256" key="2">
    <source>
        <dbReference type="ARBA" id="ARBA00022801"/>
    </source>
</evidence>
<keyword evidence="1 5" id="KW-0479">Metal-binding</keyword>
<sequence length="580" mass="63621">VSDRGSGKEGGAGSGHPPVPPLSPSRLLSIGVTPMTPAEGGLLDDASDDDSGSEDSFSARPPLPNLHRRQTADPANTARTVELARQAMVQGQSRHSVDSPSTATGHVKGHRRASSIPHPSAGEYSSGDRGSDRAVGRGVSNAWSIVPGHAPTLGRDGFGTLMDSMVSHRHSFMAPPDTILRHIRDFKERLSSAALAHKTQHKLEHLADFDVECMYVNSLLTLSFDAHLWARDQGRLAMPYLGFLLHHFYALQGVVSVRRFCAALVGFNNLYRDSSMYHNSVHAADVLQMVAMMVHKTRMTAAGRTICPLHAVCVILLAAAAHDVEHCGVSSDLLVNTRHALYLVYGTVSTLEKYHVALGVYVLRYYGVFDLLPKQEAEQKLDLFRLLVLSTDPKTLFESINQLNNLHWDAPTVKLMGGKGLQSILLCSIMRMGDISNASRPFPVAKAHSLNVMAEFFHTGDLETNHGLKLGTFRDRSEGSDGIRRCQGSFIESVVKRYTKALTAFCRSLAQDGKASLRAQILEETPYTLEALQDPLTGTMPLATLLETMLSAMEENQRLWAELPDDDFDLVECLHARWDE</sequence>
<feature type="binding site" evidence="4">
    <location>
        <begin position="278"/>
        <end position="282"/>
    </location>
    <ligand>
        <name>AMP</name>
        <dbReference type="ChEBI" id="CHEBI:456215"/>
    </ligand>
</feature>
<dbReference type="GO" id="GO:0004114">
    <property type="term" value="F:3',5'-cyclic-nucleotide phosphodiesterase activity"/>
    <property type="evidence" value="ECO:0007669"/>
    <property type="project" value="InterPro"/>
</dbReference>
<dbReference type="Gene3D" id="1.10.1300.10">
    <property type="entry name" value="3'5'-cyclic nucleotide phosphodiesterase, catalytic domain"/>
    <property type="match status" value="1"/>
</dbReference>
<feature type="compositionally biased region" description="Polar residues" evidence="6">
    <location>
        <begin position="89"/>
        <end position="104"/>
    </location>
</feature>
<evidence type="ECO:0000313" key="9">
    <source>
        <dbReference type="Proteomes" id="UP000265618"/>
    </source>
</evidence>
<dbReference type="InterPro" id="IPR036971">
    <property type="entry name" value="PDEase_catalytic_dom_sf"/>
</dbReference>
<feature type="active site" description="Proton donor" evidence="3">
    <location>
        <position position="278"/>
    </location>
</feature>
<dbReference type="Pfam" id="PF00233">
    <property type="entry name" value="PDEase_I"/>
    <property type="match status" value="1"/>
</dbReference>
<dbReference type="Proteomes" id="UP000265618">
    <property type="component" value="Unassembled WGS sequence"/>
</dbReference>
<evidence type="ECO:0000256" key="4">
    <source>
        <dbReference type="PIRSR" id="PIRSR623088-2"/>
    </source>
</evidence>
<dbReference type="AlphaFoldDB" id="A0A9K3GF49"/>
<feature type="binding site" evidence="5">
    <location>
        <position position="323"/>
    </location>
    <ligand>
        <name>Zn(2+)</name>
        <dbReference type="ChEBI" id="CHEBI:29105"/>
        <label>1</label>
    </ligand>
</feature>
<feature type="binding site" evidence="5">
    <location>
        <position position="282"/>
    </location>
    <ligand>
        <name>Zn(2+)</name>
        <dbReference type="ChEBI" id="CHEBI:29105"/>
        <label>1</label>
    </ligand>
</feature>
<evidence type="ECO:0000259" key="7">
    <source>
        <dbReference type="PROSITE" id="PS51845"/>
    </source>
</evidence>
<feature type="binding site" evidence="5">
    <location>
        <position position="322"/>
    </location>
    <ligand>
        <name>Zn(2+)</name>
        <dbReference type="ChEBI" id="CHEBI:29105"/>
        <label>1</label>
    </ligand>
</feature>
<dbReference type="CDD" id="cd00077">
    <property type="entry name" value="HDc"/>
    <property type="match status" value="1"/>
</dbReference>
<evidence type="ECO:0000313" key="8">
    <source>
        <dbReference type="EMBL" id="GIQ79886.1"/>
    </source>
</evidence>
<comment type="caution">
    <text evidence="8">The sequence shown here is derived from an EMBL/GenBank/DDBJ whole genome shotgun (WGS) entry which is preliminary data.</text>
</comment>